<dbReference type="GO" id="GO:0005829">
    <property type="term" value="C:cytosol"/>
    <property type="evidence" value="ECO:0007669"/>
    <property type="project" value="TreeGrafter"/>
</dbReference>
<evidence type="ECO:0000313" key="1">
    <source>
        <dbReference type="EMBL" id="KKZ58050.1"/>
    </source>
</evidence>
<comment type="caution">
    <text evidence="1">The sequence shown here is derived from an EMBL/GenBank/DDBJ whole genome shotgun (WGS) entry which is preliminary data.</text>
</comment>
<evidence type="ECO:0000313" key="2">
    <source>
        <dbReference type="Proteomes" id="UP000034750"/>
    </source>
</evidence>
<proteinExistence type="predicted"/>
<accession>A0A0M3G7B7</accession>
<protein>
    <recommendedName>
        <fullName evidence="3">VOC family protein</fullName>
    </recommendedName>
</protein>
<dbReference type="Pfam" id="PF06185">
    <property type="entry name" value="YecM"/>
    <property type="match status" value="1"/>
</dbReference>
<dbReference type="RefSeq" id="WP_046953465.1">
    <property type="nucleotide sequence ID" value="NZ_CP031238.1"/>
</dbReference>
<dbReference type="NCBIfam" id="NF008680">
    <property type="entry name" value="PRK11700.1-3"/>
    <property type="match status" value="1"/>
</dbReference>
<dbReference type="AlphaFoldDB" id="A0A0M3G7B7"/>
<dbReference type="EMBL" id="LCTK01000033">
    <property type="protein sequence ID" value="KKZ58050.1"/>
    <property type="molecule type" value="Genomic_DNA"/>
</dbReference>
<dbReference type="PANTHER" id="PTHR37519:SF1">
    <property type="entry name" value="DIHYDROXYBIPHENYL DIOXYGENASE DOMAIN-CONTAINING PROTEIN"/>
    <property type="match status" value="1"/>
</dbReference>
<dbReference type="PANTHER" id="PTHR37519">
    <property type="match status" value="1"/>
</dbReference>
<dbReference type="Gene3D" id="3.10.180.10">
    <property type="entry name" value="2,3-Dihydroxybiphenyl 1,2-Dioxygenase, domain 1"/>
    <property type="match status" value="1"/>
</dbReference>
<reference evidence="1 2" key="1">
    <citation type="submission" date="2015-05" db="EMBL/GenBank/DDBJ databases">
        <title>Comparative analyses of the lipooligosaccharides from nottypeable Haemophilus influenzae and Haemophilus haemolyticus.</title>
        <authorList>
            <person name="Post D.M.B."/>
            <person name="Ketterer M.R."/>
            <person name="Coffin J.E."/>
            <person name="Reinders L.M."/>
            <person name="Munson R.S.Jr."/>
            <person name="Bair T.B."/>
            <person name="Murphy T.F."/>
            <person name="Foster E."/>
            <person name="Gibson B.W."/>
            <person name="Apicella M.A."/>
        </authorList>
    </citation>
    <scope>NUCLEOTIDE SEQUENCE [LARGE SCALE GENOMIC DNA]</scope>
    <source>
        <strain evidence="1 2">11P18</strain>
    </source>
</reference>
<sequence length="189" mass="21920">MTNLQEKSPALFSDLAEFEKKIQQLAQIMLIDFSNYEIDHLAVRVNNEQNAKDWLTLLLKYGRILSDNVVNGRKIYLIQLEKAVKFANQFVDVIELPFPKNKEYPVEGWEHIEVVVPFLPNESINEWVQRINMRFLLSELTQLTIKVSEPKVDGERLPNPSIAVSFVDKTSNHTCIKVHPYSIKKILEV</sequence>
<gene>
    <name evidence="1" type="ORF">AAX18_07650</name>
</gene>
<dbReference type="PATRIC" id="fig|726.54.peg.1528"/>
<name>A0A0M3G7B7_HAEHA</name>
<dbReference type="SUPFAM" id="SSF54593">
    <property type="entry name" value="Glyoxalase/Bleomycin resistance protein/Dihydroxybiphenyl dioxygenase"/>
    <property type="match status" value="1"/>
</dbReference>
<organism evidence="1 2">
    <name type="scientific">Haemophilus haemolyticus</name>
    <dbReference type="NCBI Taxonomy" id="726"/>
    <lineage>
        <taxon>Bacteria</taxon>
        <taxon>Pseudomonadati</taxon>
        <taxon>Pseudomonadota</taxon>
        <taxon>Gammaproteobacteria</taxon>
        <taxon>Pasteurellales</taxon>
        <taxon>Pasteurellaceae</taxon>
        <taxon>Haemophilus</taxon>
    </lineage>
</organism>
<dbReference type="InterPro" id="IPR010393">
    <property type="entry name" value="DUF991_YecM-like"/>
</dbReference>
<evidence type="ECO:0008006" key="3">
    <source>
        <dbReference type="Google" id="ProtNLM"/>
    </source>
</evidence>
<dbReference type="Proteomes" id="UP000034750">
    <property type="component" value="Unassembled WGS sequence"/>
</dbReference>
<dbReference type="InterPro" id="IPR029068">
    <property type="entry name" value="Glyas_Bleomycin-R_OHBP_Dase"/>
</dbReference>